<feature type="transmembrane region" description="Helical" evidence="2">
    <location>
        <begin position="12"/>
        <end position="36"/>
    </location>
</feature>
<evidence type="ECO:0000313" key="4">
    <source>
        <dbReference type="Proteomes" id="UP001152049"/>
    </source>
</evidence>
<reference evidence="3" key="1">
    <citation type="submission" date="2022-09" db="EMBL/GenBank/DDBJ databases">
        <title>Fusarium specimens isolated from Avocado Roots.</title>
        <authorList>
            <person name="Stajich J."/>
            <person name="Roper C."/>
            <person name="Heimlech-Rivalta G."/>
        </authorList>
    </citation>
    <scope>NUCLEOTIDE SEQUENCE</scope>
    <source>
        <strain evidence="3">CF00136</strain>
    </source>
</reference>
<proteinExistence type="predicted"/>
<keyword evidence="2" id="KW-1133">Transmembrane helix</keyword>
<dbReference type="Proteomes" id="UP001152049">
    <property type="component" value="Unassembled WGS sequence"/>
</dbReference>
<feature type="region of interest" description="Disordered" evidence="1">
    <location>
        <begin position="141"/>
        <end position="162"/>
    </location>
</feature>
<feature type="compositionally biased region" description="Polar residues" evidence="1">
    <location>
        <begin position="59"/>
        <end position="76"/>
    </location>
</feature>
<feature type="region of interest" description="Disordered" evidence="1">
    <location>
        <begin position="45"/>
        <end position="100"/>
    </location>
</feature>
<sequence length="162" mass="16920">MSIMSMVMPTGFVVILLMTMVVTLGVTVATTVMIMMRYRDHSNNELPSGAAGDQEKACQKTSNVDGETGSKVNSRSNNDDCDQSSRAAGLGGTATSGAARGDFVRGRGVAEDSNIIKMSMPMLIVVKQPIDSDTRVPDALAGTAMKTGNGKGSRAQMPEVAS</sequence>
<organism evidence="3 4">
    <name type="scientific">Fusarium torreyae</name>
    <dbReference type="NCBI Taxonomy" id="1237075"/>
    <lineage>
        <taxon>Eukaryota</taxon>
        <taxon>Fungi</taxon>
        <taxon>Dikarya</taxon>
        <taxon>Ascomycota</taxon>
        <taxon>Pezizomycotina</taxon>
        <taxon>Sordariomycetes</taxon>
        <taxon>Hypocreomycetidae</taxon>
        <taxon>Hypocreales</taxon>
        <taxon>Nectriaceae</taxon>
        <taxon>Fusarium</taxon>
    </lineage>
</organism>
<evidence type="ECO:0000256" key="2">
    <source>
        <dbReference type="SAM" id="Phobius"/>
    </source>
</evidence>
<keyword evidence="4" id="KW-1185">Reference proteome</keyword>
<evidence type="ECO:0000313" key="3">
    <source>
        <dbReference type="EMBL" id="KAJ4251891.1"/>
    </source>
</evidence>
<name>A0A9W8RST9_9HYPO</name>
<keyword evidence="2" id="KW-0812">Transmembrane</keyword>
<dbReference type="AlphaFoldDB" id="A0A9W8RST9"/>
<accession>A0A9W8RST9</accession>
<comment type="caution">
    <text evidence="3">The sequence shown here is derived from an EMBL/GenBank/DDBJ whole genome shotgun (WGS) entry which is preliminary data.</text>
</comment>
<dbReference type="EMBL" id="JAOQAZ010000027">
    <property type="protein sequence ID" value="KAJ4251891.1"/>
    <property type="molecule type" value="Genomic_DNA"/>
</dbReference>
<protein>
    <submittedName>
        <fullName evidence="3">Uncharacterized protein</fullName>
    </submittedName>
</protein>
<keyword evidence="2" id="KW-0472">Membrane</keyword>
<evidence type="ECO:0000256" key="1">
    <source>
        <dbReference type="SAM" id="MobiDB-lite"/>
    </source>
</evidence>
<gene>
    <name evidence="3" type="ORF">NW762_011188</name>
</gene>